<dbReference type="InterPro" id="IPR003728">
    <property type="entry name" value="Ribosome_maturation_RimP"/>
</dbReference>
<dbReference type="GO" id="GO:0005829">
    <property type="term" value="C:cytosol"/>
    <property type="evidence" value="ECO:0007669"/>
    <property type="project" value="TreeGrafter"/>
</dbReference>
<feature type="domain" description="Ribosome maturation factor RimP C-terminal" evidence="4">
    <location>
        <begin position="95"/>
        <end position="166"/>
    </location>
</feature>
<dbReference type="Pfam" id="PF02576">
    <property type="entry name" value="RimP_N"/>
    <property type="match status" value="1"/>
</dbReference>
<keyword evidence="1" id="KW-0963">Cytoplasm</keyword>
<dbReference type="PANTHER" id="PTHR33867:SF1">
    <property type="entry name" value="RIBOSOME MATURATION FACTOR RIMP"/>
    <property type="match status" value="1"/>
</dbReference>
<evidence type="ECO:0000256" key="1">
    <source>
        <dbReference type="ARBA" id="ARBA00022490"/>
    </source>
</evidence>
<dbReference type="GO" id="GO:0000028">
    <property type="term" value="P:ribosomal small subunit assembly"/>
    <property type="evidence" value="ECO:0007669"/>
    <property type="project" value="TreeGrafter"/>
</dbReference>
<gene>
    <name evidence="5" type="ORF">MNBD_BACTEROID07-1979</name>
</gene>
<proteinExistence type="inferred from homology"/>
<dbReference type="CDD" id="cd01734">
    <property type="entry name" value="YlxS_C"/>
    <property type="match status" value="1"/>
</dbReference>
<dbReference type="InterPro" id="IPR028989">
    <property type="entry name" value="RimP_N"/>
</dbReference>
<organism evidence="5">
    <name type="scientific">hydrothermal vent metagenome</name>
    <dbReference type="NCBI Taxonomy" id="652676"/>
    <lineage>
        <taxon>unclassified sequences</taxon>
        <taxon>metagenomes</taxon>
        <taxon>ecological metagenomes</taxon>
    </lineage>
</organism>
<dbReference type="InterPro" id="IPR035956">
    <property type="entry name" value="RimP_N_sf"/>
</dbReference>
<dbReference type="HAMAP" id="MF_01077">
    <property type="entry name" value="RimP"/>
    <property type="match status" value="1"/>
</dbReference>
<accession>A0A3B0UJB6</accession>
<reference evidence="5" key="1">
    <citation type="submission" date="2018-06" db="EMBL/GenBank/DDBJ databases">
        <authorList>
            <person name="Zhirakovskaya E."/>
        </authorList>
    </citation>
    <scope>NUCLEOTIDE SEQUENCE</scope>
</reference>
<sequence length="166" mass="19367">MIWRGRTSPLLLKMISEKQIKKWAEEQLKDTDRFVVHVKVSTDNAINVIIDGDSGVSISDCIALSRYIEHQLDRDKEDFELKVLSSGLEYPFSMLRQYKKYIGKRIQLKLENDSEKKGILQEANNEYIIIQEETEKKYKKNIKRIAGESVRISMDEIKLAKAVIEF</sequence>
<dbReference type="Gene3D" id="3.30.300.70">
    <property type="entry name" value="RimP-like superfamily, N-terminal"/>
    <property type="match status" value="1"/>
</dbReference>
<evidence type="ECO:0000256" key="2">
    <source>
        <dbReference type="ARBA" id="ARBA00022517"/>
    </source>
</evidence>
<dbReference type="Pfam" id="PF17384">
    <property type="entry name" value="DUF150_C"/>
    <property type="match status" value="1"/>
</dbReference>
<evidence type="ECO:0008006" key="6">
    <source>
        <dbReference type="Google" id="ProtNLM"/>
    </source>
</evidence>
<evidence type="ECO:0000313" key="5">
    <source>
        <dbReference type="EMBL" id="VAW28423.1"/>
    </source>
</evidence>
<protein>
    <recommendedName>
        <fullName evidence="6">Ribosome maturation factor RimP</fullName>
    </recommendedName>
</protein>
<dbReference type="EMBL" id="UOET01000237">
    <property type="protein sequence ID" value="VAW28423.1"/>
    <property type="molecule type" value="Genomic_DNA"/>
</dbReference>
<dbReference type="GO" id="GO:0006412">
    <property type="term" value="P:translation"/>
    <property type="evidence" value="ECO:0007669"/>
    <property type="project" value="TreeGrafter"/>
</dbReference>
<dbReference type="InterPro" id="IPR028998">
    <property type="entry name" value="RimP_C"/>
</dbReference>
<keyword evidence="2" id="KW-0690">Ribosome biogenesis</keyword>
<dbReference type="SUPFAM" id="SSF75420">
    <property type="entry name" value="YhbC-like, N-terminal domain"/>
    <property type="match status" value="1"/>
</dbReference>
<evidence type="ECO:0000259" key="4">
    <source>
        <dbReference type="Pfam" id="PF17384"/>
    </source>
</evidence>
<dbReference type="NCBIfam" id="NF002531">
    <property type="entry name" value="PRK02001.1"/>
    <property type="match status" value="1"/>
</dbReference>
<feature type="domain" description="Ribosome maturation factor RimP N-terminal" evidence="3">
    <location>
        <begin position="36"/>
        <end position="89"/>
    </location>
</feature>
<dbReference type="AlphaFoldDB" id="A0A3B0UJB6"/>
<name>A0A3B0UJB6_9ZZZZ</name>
<dbReference type="PANTHER" id="PTHR33867">
    <property type="entry name" value="RIBOSOME MATURATION FACTOR RIMP"/>
    <property type="match status" value="1"/>
</dbReference>
<evidence type="ECO:0000259" key="3">
    <source>
        <dbReference type="Pfam" id="PF02576"/>
    </source>
</evidence>